<sequence length="756" mass="83542">MSTRIVPFSVEPAVLHYSSHSAELQFPTGFFPYPSNSRDPEDTNEEDNVLLDVARLVDKKITEAEQREAERNSRSSHWNAAIVSSLALLASVLLIVALLLWQDAHGAGGPGPRCDTSDCLRFAFIIGQSMDRSANACASFGTFVCGRARGPHMDYLIPDARDNLLHRWTMDVIESLTTAKEGDSAGRTLDDARSMLQSCLEAACDETTSQRNARDLRIFLEQRKLSWPGDPQRPDVHPLDVLLDLAINWQMPLWFNVGILTASATAWALRVDFSVDSTSWWLPAGTAYRSSTAESPGSNSSTSSTTTPVGEEVIDNEDVGDTSAYHFDSYVFSTLSKLASGYSAGLEPSALELIDIEALTPHLKTSLWMLFLQRHMRTTMTISESTQVLLADPRLLRTTDHFFAKFFRAELLDHMSRSVVNAFANVMYSATTSSVDDAGAALNDSAPCPTAAVSTRCELQVEHTYRLPLAVNHAKRVGMAARRTHLLVILNEALRAAVAALIRVKNMASERRHGSTGAAINRLQRVKLDVWPSDEMLRKSGDELDHMYSSFPEPDAAHSYLEHLLATRRALRSLMGSPNCRHLTGIGAQGGRSRDGFFGYDPFANAVSVWPGALREPLFYARATKAVNYGGVGAAFARQLTAAMDVDEVLFDVKTSTWSVHHRARANVTEDDLNAEQRALVIAHDAYVESMDFDKSGTEAKHVVSLEEFSAEQIFFISYCHSLCQLSPIRGHQRCASAVQGFDYFEEAFRCKVSKR</sequence>
<reference evidence="1" key="1">
    <citation type="submission" date="2020-05" db="EMBL/GenBank/DDBJ databases">
        <title>Large-scale comparative analyses of tick genomes elucidate their genetic diversity and vector capacities.</title>
        <authorList>
            <person name="Jia N."/>
            <person name="Wang J."/>
            <person name="Shi W."/>
            <person name="Du L."/>
            <person name="Sun Y."/>
            <person name="Zhan W."/>
            <person name="Jiang J."/>
            <person name="Wang Q."/>
            <person name="Zhang B."/>
            <person name="Ji P."/>
            <person name="Sakyi L.B."/>
            <person name="Cui X."/>
            <person name="Yuan T."/>
            <person name="Jiang B."/>
            <person name="Yang W."/>
            <person name="Lam T.T.-Y."/>
            <person name="Chang Q."/>
            <person name="Ding S."/>
            <person name="Wang X."/>
            <person name="Zhu J."/>
            <person name="Ruan X."/>
            <person name="Zhao L."/>
            <person name="Wei J."/>
            <person name="Que T."/>
            <person name="Du C."/>
            <person name="Cheng J."/>
            <person name="Dai P."/>
            <person name="Han X."/>
            <person name="Huang E."/>
            <person name="Gao Y."/>
            <person name="Liu J."/>
            <person name="Shao H."/>
            <person name="Ye R."/>
            <person name="Li L."/>
            <person name="Wei W."/>
            <person name="Wang X."/>
            <person name="Wang C."/>
            <person name="Yang T."/>
            <person name="Huo Q."/>
            <person name="Li W."/>
            <person name="Guo W."/>
            <person name="Chen H."/>
            <person name="Zhou L."/>
            <person name="Ni X."/>
            <person name="Tian J."/>
            <person name="Zhou Y."/>
            <person name="Sheng Y."/>
            <person name="Liu T."/>
            <person name="Pan Y."/>
            <person name="Xia L."/>
            <person name="Li J."/>
            <person name="Zhao F."/>
            <person name="Cao W."/>
        </authorList>
    </citation>
    <scope>NUCLEOTIDE SEQUENCE</scope>
    <source>
        <strain evidence="1">Dsil-2018</strain>
    </source>
</reference>
<evidence type="ECO:0000313" key="2">
    <source>
        <dbReference type="Proteomes" id="UP000821865"/>
    </source>
</evidence>
<accession>A0ACB8DNH9</accession>
<dbReference type="EMBL" id="CM023479">
    <property type="protein sequence ID" value="KAH7973921.1"/>
    <property type="molecule type" value="Genomic_DNA"/>
</dbReference>
<gene>
    <name evidence="1" type="ORF">HPB49_006961</name>
</gene>
<keyword evidence="2" id="KW-1185">Reference proteome</keyword>
<organism evidence="1 2">
    <name type="scientific">Dermacentor silvarum</name>
    <name type="common">Tick</name>
    <dbReference type="NCBI Taxonomy" id="543639"/>
    <lineage>
        <taxon>Eukaryota</taxon>
        <taxon>Metazoa</taxon>
        <taxon>Ecdysozoa</taxon>
        <taxon>Arthropoda</taxon>
        <taxon>Chelicerata</taxon>
        <taxon>Arachnida</taxon>
        <taxon>Acari</taxon>
        <taxon>Parasitiformes</taxon>
        <taxon>Ixodida</taxon>
        <taxon>Ixodoidea</taxon>
        <taxon>Ixodidae</taxon>
        <taxon>Rhipicephalinae</taxon>
        <taxon>Dermacentor</taxon>
    </lineage>
</organism>
<name>A0ACB8DNH9_DERSI</name>
<evidence type="ECO:0000313" key="1">
    <source>
        <dbReference type="EMBL" id="KAH7973921.1"/>
    </source>
</evidence>
<comment type="caution">
    <text evidence="1">The sequence shown here is derived from an EMBL/GenBank/DDBJ whole genome shotgun (WGS) entry which is preliminary data.</text>
</comment>
<dbReference type="Proteomes" id="UP000821865">
    <property type="component" value="Chromosome 10"/>
</dbReference>
<proteinExistence type="predicted"/>
<protein>
    <submittedName>
        <fullName evidence="1">Uncharacterized protein</fullName>
    </submittedName>
</protein>